<sequence>MIARSARKLGARRVLLIAVAVPTLLAAFYHAFWASDVFTSESRFVVRSPERPSRGVLGSFLEGTGFSKTQDDSYTVREYILSRDALRVLADRLQLKEAYASKHVDLFSRFGGLDFDDSFEALHRYYQTKVDVQTDSNSSIVTLNVKAFTAKDAADSNRLLLEQSEELVNRLNERGRRDLVRYAQNEVAQAEKAAQAASLKLSSFRNAQSVVDPERQAAVQLQLVAKLQDDLIATTTQLSQLQAFTPSNPQIPALRSRSRTLQEEITKETARVAGGSASLANKAAGIQQLALETEFANKQLASALASLETARNEAQRQQVYLERIAQPSLPDVAQEPRRVKAVLSAMLLGLVAWAILSMLLAGAMEHLD</sequence>
<dbReference type="PANTHER" id="PTHR32309">
    <property type="entry name" value="TYROSINE-PROTEIN KINASE"/>
    <property type="match status" value="1"/>
</dbReference>
<evidence type="ECO:0008006" key="4">
    <source>
        <dbReference type="Google" id="ProtNLM"/>
    </source>
</evidence>
<evidence type="ECO:0000256" key="1">
    <source>
        <dbReference type="SAM" id="Phobius"/>
    </source>
</evidence>
<reference evidence="2 3" key="1">
    <citation type="submission" date="2020-04" db="EMBL/GenBank/DDBJ databases">
        <title>Ramlibacter sp. G-1-2-2 isolated from soil.</title>
        <authorList>
            <person name="Dahal R.H."/>
        </authorList>
    </citation>
    <scope>NUCLEOTIDE SEQUENCE [LARGE SCALE GENOMIC DNA]</scope>
    <source>
        <strain evidence="2 3">G-1-2-2</strain>
    </source>
</reference>
<dbReference type="PANTHER" id="PTHR32309:SF13">
    <property type="entry name" value="FERRIC ENTEROBACTIN TRANSPORT PROTEIN FEPE"/>
    <property type="match status" value="1"/>
</dbReference>
<dbReference type="GO" id="GO:0004713">
    <property type="term" value="F:protein tyrosine kinase activity"/>
    <property type="evidence" value="ECO:0007669"/>
    <property type="project" value="TreeGrafter"/>
</dbReference>
<dbReference type="GO" id="GO:0005886">
    <property type="term" value="C:plasma membrane"/>
    <property type="evidence" value="ECO:0007669"/>
    <property type="project" value="TreeGrafter"/>
</dbReference>
<gene>
    <name evidence="2" type="ORF">HHL11_17445</name>
</gene>
<comment type="caution">
    <text evidence="2">The sequence shown here is derived from an EMBL/GenBank/DDBJ whole genome shotgun (WGS) entry which is preliminary data.</text>
</comment>
<protein>
    <recommendedName>
        <fullName evidence="4">Capsule biosynthesis protein</fullName>
    </recommendedName>
</protein>
<evidence type="ECO:0000313" key="3">
    <source>
        <dbReference type="Proteomes" id="UP000541185"/>
    </source>
</evidence>
<dbReference type="Proteomes" id="UP000541185">
    <property type="component" value="Unassembled WGS sequence"/>
</dbReference>
<dbReference type="RefSeq" id="WP_169419605.1">
    <property type="nucleotide sequence ID" value="NZ_JABBFX010000001.1"/>
</dbReference>
<proteinExistence type="predicted"/>
<dbReference type="EMBL" id="JABBFX010000001">
    <property type="protein sequence ID" value="NML45541.1"/>
    <property type="molecule type" value="Genomic_DNA"/>
</dbReference>
<keyword evidence="1" id="KW-0812">Transmembrane</keyword>
<organism evidence="2 3">
    <name type="scientific">Ramlibacter agri</name>
    <dbReference type="NCBI Taxonomy" id="2728837"/>
    <lineage>
        <taxon>Bacteria</taxon>
        <taxon>Pseudomonadati</taxon>
        <taxon>Pseudomonadota</taxon>
        <taxon>Betaproteobacteria</taxon>
        <taxon>Burkholderiales</taxon>
        <taxon>Comamonadaceae</taxon>
        <taxon>Ramlibacter</taxon>
    </lineage>
</organism>
<keyword evidence="1" id="KW-0472">Membrane</keyword>
<dbReference type="InterPro" id="IPR050445">
    <property type="entry name" value="Bact_polysacc_biosynth/exp"/>
</dbReference>
<accession>A0A848H7T9</accession>
<name>A0A848H7T9_9BURK</name>
<evidence type="ECO:0000313" key="2">
    <source>
        <dbReference type="EMBL" id="NML45541.1"/>
    </source>
</evidence>
<keyword evidence="1" id="KW-1133">Transmembrane helix</keyword>
<feature type="transmembrane region" description="Helical" evidence="1">
    <location>
        <begin position="341"/>
        <end position="363"/>
    </location>
</feature>
<dbReference type="AlphaFoldDB" id="A0A848H7T9"/>
<keyword evidence="3" id="KW-1185">Reference proteome</keyword>